<reference evidence="1" key="1">
    <citation type="journal article" date="2021" name="Proc. Natl. Acad. Sci. U.S.A.">
        <title>A Catalog of Tens of Thousands of Viruses from Human Metagenomes Reveals Hidden Associations with Chronic Diseases.</title>
        <authorList>
            <person name="Tisza M.J."/>
            <person name="Buck C.B."/>
        </authorList>
    </citation>
    <scope>NUCLEOTIDE SEQUENCE</scope>
    <source>
        <strain evidence="1">CtETl1</strain>
    </source>
</reference>
<proteinExistence type="predicted"/>
<name>A0A8S5QTR1_9CAUD</name>
<protein>
    <submittedName>
        <fullName evidence="1">Uncharacterized protein</fullName>
    </submittedName>
</protein>
<sequence>MKKAIYASRTDGSKTKKPYYLNLLLKTYKTTLNPTDSF</sequence>
<dbReference type="EMBL" id="BK015731">
    <property type="protein sequence ID" value="DAE22338.1"/>
    <property type="molecule type" value="Genomic_DNA"/>
</dbReference>
<organism evidence="1">
    <name type="scientific">Siphoviridae sp. ctETl1</name>
    <dbReference type="NCBI Taxonomy" id="2826207"/>
    <lineage>
        <taxon>Viruses</taxon>
        <taxon>Duplodnaviria</taxon>
        <taxon>Heunggongvirae</taxon>
        <taxon>Uroviricota</taxon>
        <taxon>Caudoviricetes</taxon>
    </lineage>
</organism>
<evidence type="ECO:0000313" key="1">
    <source>
        <dbReference type="EMBL" id="DAE22338.1"/>
    </source>
</evidence>
<accession>A0A8S5QTR1</accession>